<dbReference type="InterPro" id="IPR019734">
    <property type="entry name" value="TPR_rpt"/>
</dbReference>
<evidence type="ECO:0000256" key="9">
    <source>
        <dbReference type="ARBA" id="ARBA00023244"/>
    </source>
</evidence>
<dbReference type="GO" id="GO:0006779">
    <property type="term" value="P:porphyrin-containing compound biosynthetic process"/>
    <property type="evidence" value="ECO:0007669"/>
    <property type="project" value="UniProtKB-KW"/>
</dbReference>
<evidence type="ECO:0000256" key="10">
    <source>
        <dbReference type="PROSITE-ProRule" id="PRU00339"/>
    </source>
</evidence>
<evidence type="ECO:0000256" key="1">
    <source>
        <dbReference type="ARBA" id="ARBA00002962"/>
    </source>
</evidence>
<dbReference type="Proteomes" id="UP000029385">
    <property type="component" value="Unassembled WGS sequence"/>
</dbReference>
<dbReference type="NCBIfam" id="TIGR00540">
    <property type="entry name" value="TPR_hemY_coli"/>
    <property type="match status" value="1"/>
</dbReference>
<organism evidence="13 14">
    <name type="scientific">Arenimonas oryziterrae DSM 21050 = YC6267</name>
    <dbReference type="NCBI Taxonomy" id="1121015"/>
    <lineage>
        <taxon>Bacteria</taxon>
        <taxon>Pseudomonadati</taxon>
        <taxon>Pseudomonadota</taxon>
        <taxon>Gammaproteobacteria</taxon>
        <taxon>Lysobacterales</taxon>
        <taxon>Lysobacteraceae</taxon>
        <taxon>Arenimonas</taxon>
    </lineage>
</organism>
<gene>
    <name evidence="13" type="ORF">N789_07210</name>
</gene>
<dbReference type="InterPro" id="IPR011990">
    <property type="entry name" value="TPR-like_helical_dom_sf"/>
</dbReference>
<evidence type="ECO:0000256" key="5">
    <source>
        <dbReference type="ARBA" id="ARBA00022519"/>
    </source>
</evidence>
<reference evidence="13 14" key="1">
    <citation type="submission" date="2013-09" db="EMBL/GenBank/DDBJ databases">
        <title>Genome sequencing of Arenimonas oryziterrae.</title>
        <authorList>
            <person name="Chen F."/>
            <person name="Wang G."/>
        </authorList>
    </citation>
    <scope>NUCLEOTIDE SEQUENCE [LARGE SCALE GENOMIC DNA]</scope>
    <source>
        <strain evidence="13 14">YC6267</strain>
    </source>
</reference>
<keyword evidence="7 11" id="KW-1133">Transmembrane helix</keyword>
<evidence type="ECO:0000256" key="7">
    <source>
        <dbReference type="ARBA" id="ARBA00022989"/>
    </source>
</evidence>
<evidence type="ECO:0000256" key="2">
    <source>
        <dbReference type="ARBA" id="ARBA00004429"/>
    </source>
</evidence>
<evidence type="ECO:0000256" key="4">
    <source>
        <dbReference type="ARBA" id="ARBA00022475"/>
    </source>
</evidence>
<dbReference type="OrthoDB" id="7053339at2"/>
<dbReference type="GO" id="GO:0042168">
    <property type="term" value="P:heme metabolic process"/>
    <property type="evidence" value="ECO:0007669"/>
    <property type="project" value="InterPro"/>
</dbReference>
<dbReference type="PATRIC" id="fig|1121015.4.peg.933"/>
<dbReference type="SUPFAM" id="SSF48452">
    <property type="entry name" value="TPR-like"/>
    <property type="match status" value="1"/>
</dbReference>
<keyword evidence="14" id="KW-1185">Reference proteome</keyword>
<comment type="pathway">
    <text evidence="3">Porphyrin-containing compound metabolism; protoheme biosynthesis.</text>
</comment>
<dbReference type="RefSeq" id="WP_022969510.1">
    <property type="nucleotide sequence ID" value="NZ_ATVD01000003.1"/>
</dbReference>
<keyword evidence="6 11" id="KW-0812">Transmembrane</keyword>
<evidence type="ECO:0000259" key="12">
    <source>
        <dbReference type="Pfam" id="PF07219"/>
    </source>
</evidence>
<dbReference type="eggNOG" id="COG3071">
    <property type="taxonomic scope" value="Bacteria"/>
</dbReference>
<evidence type="ECO:0000256" key="3">
    <source>
        <dbReference type="ARBA" id="ARBA00004744"/>
    </source>
</evidence>
<dbReference type="EMBL" id="AVCI01000003">
    <property type="protein sequence ID" value="KFN44198.1"/>
    <property type="molecule type" value="Genomic_DNA"/>
</dbReference>
<proteinExistence type="predicted"/>
<dbReference type="PROSITE" id="PS50005">
    <property type="entry name" value="TPR"/>
    <property type="match status" value="1"/>
</dbReference>
<dbReference type="Gene3D" id="1.25.40.10">
    <property type="entry name" value="Tetratricopeptide repeat domain"/>
    <property type="match status" value="1"/>
</dbReference>
<accession>A0A091AV81</accession>
<keyword evidence="4" id="KW-1003">Cell membrane</keyword>
<dbReference type="Pfam" id="PF07219">
    <property type="entry name" value="HemY_N"/>
    <property type="match status" value="1"/>
</dbReference>
<comment type="function">
    <text evidence="1">Involved in a late step of protoheme IX synthesis.</text>
</comment>
<sequence>MNFYRTLLWWLALAALGALAWDLLAQDLGEVVMRWHGYTARSTVAFAIVALGLVNFALWAVWTLLRLPFWAWREHAKRQARNRLINGLAALHEGRHARAESLLGKAAEDADARSVARLGAREAATRRGDLLAAANFQMELAKSDPAAAALNTADALVAKGLMSDALDVLQPYVDTKTLPPRGELLRGEALCASQRASEAVALIDAVRAGQNLSADALGALERRWQSAALRQSTNADDLQRRWLALPARVQEMTEVVDAYAQRAGELGLEGQAADAIAEALDHEWRPTLVQRFARLPAAREDQRLARCERWLLERPTDAALSLAMGSLFRQQQAWGKADDFLHRAIAQGAGSEAWEELGRVHTAQNQPEAAQASYANALRLARGESAVELGGRSLREQIAAEAVGEVRNEFGVPQVRR</sequence>
<dbReference type="STRING" id="1121015.GCA_000420545_01893"/>
<keyword evidence="9" id="KW-0627">Porphyrin biosynthesis</keyword>
<comment type="caution">
    <text evidence="13">The sequence shown here is derived from an EMBL/GenBank/DDBJ whole genome shotgun (WGS) entry which is preliminary data.</text>
</comment>
<name>A0A091AV81_9GAMM</name>
<comment type="subcellular location">
    <subcellularLocation>
        <location evidence="2">Cell inner membrane</location>
        <topology evidence="2">Multi-pass membrane protein</topology>
    </subcellularLocation>
</comment>
<evidence type="ECO:0000256" key="8">
    <source>
        <dbReference type="ARBA" id="ARBA00023136"/>
    </source>
</evidence>
<dbReference type="UniPathway" id="UPA00252"/>
<feature type="repeat" description="TPR" evidence="10">
    <location>
        <begin position="351"/>
        <end position="384"/>
    </location>
</feature>
<dbReference type="InterPro" id="IPR005254">
    <property type="entry name" value="Heme_biosyn_assoc_TPR_pro"/>
</dbReference>
<dbReference type="InterPro" id="IPR010817">
    <property type="entry name" value="HemY_N"/>
</dbReference>
<protein>
    <recommendedName>
        <fullName evidence="12">HemY N-terminal domain-containing protein</fullName>
    </recommendedName>
</protein>
<keyword evidence="10" id="KW-0802">TPR repeat</keyword>
<evidence type="ECO:0000256" key="11">
    <source>
        <dbReference type="SAM" id="Phobius"/>
    </source>
</evidence>
<evidence type="ECO:0000256" key="6">
    <source>
        <dbReference type="ARBA" id="ARBA00022692"/>
    </source>
</evidence>
<keyword evidence="8 11" id="KW-0472">Membrane</keyword>
<feature type="domain" description="HemY N-terminal" evidence="12">
    <location>
        <begin position="29"/>
        <end position="128"/>
    </location>
</feature>
<evidence type="ECO:0000313" key="14">
    <source>
        <dbReference type="Proteomes" id="UP000029385"/>
    </source>
</evidence>
<keyword evidence="5" id="KW-0997">Cell inner membrane</keyword>
<evidence type="ECO:0000313" key="13">
    <source>
        <dbReference type="EMBL" id="KFN44198.1"/>
    </source>
</evidence>
<dbReference type="GO" id="GO:0005886">
    <property type="term" value="C:plasma membrane"/>
    <property type="evidence" value="ECO:0007669"/>
    <property type="project" value="UniProtKB-SubCell"/>
</dbReference>
<dbReference type="AlphaFoldDB" id="A0A091AV81"/>
<feature type="transmembrane region" description="Helical" evidence="11">
    <location>
        <begin position="44"/>
        <end position="65"/>
    </location>
</feature>